<comment type="similarity">
    <text evidence="13">Belongs to the G-protein coupled receptor 1 family.</text>
</comment>
<evidence type="ECO:0000256" key="7">
    <source>
        <dbReference type="ARBA" id="ARBA00023157"/>
    </source>
</evidence>
<dbReference type="AlphaFoldDB" id="A6IHD6"/>
<evidence type="ECO:0000313" key="17">
    <source>
        <dbReference type="EMBL" id="EDM01084.1"/>
    </source>
</evidence>
<evidence type="ECO:0000256" key="6">
    <source>
        <dbReference type="ARBA" id="ARBA00023136"/>
    </source>
</evidence>
<dbReference type="Proteomes" id="UP000234681">
    <property type="component" value="Chromosome 2"/>
</dbReference>
<dbReference type="EMBL" id="CH473961">
    <property type="protein sequence ID" value="EDM01084.1"/>
    <property type="molecule type" value="Genomic_DNA"/>
</dbReference>
<dbReference type="InterPro" id="IPR000190">
    <property type="entry name" value="ATII_AT1_rcpt"/>
</dbReference>
<name>A6IHD6_RAT</name>
<feature type="region of interest" description="Disordered" evidence="15">
    <location>
        <begin position="56"/>
        <end position="87"/>
    </location>
</feature>
<dbReference type="InterPro" id="IPR000276">
    <property type="entry name" value="GPCR_Rhodpsn"/>
</dbReference>
<evidence type="ECO:0000256" key="14">
    <source>
        <dbReference type="RuleBase" id="RU368058"/>
    </source>
</evidence>
<organism evidence="17 18">
    <name type="scientific">Rattus norvegicus</name>
    <name type="common">Rat</name>
    <dbReference type="NCBI Taxonomy" id="10116"/>
    <lineage>
        <taxon>Eukaryota</taxon>
        <taxon>Metazoa</taxon>
        <taxon>Chordata</taxon>
        <taxon>Craniata</taxon>
        <taxon>Vertebrata</taxon>
        <taxon>Euteleostomi</taxon>
        <taxon>Mammalia</taxon>
        <taxon>Eutheria</taxon>
        <taxon>Euarchontoglires</taxon>
        <taxon>Glires</taxon>
        <taxon>Rodentia</taxon>
        <taxon>Myomorpha</taxon>
        <taxon>Muroidea</taxon>
        <taxon>Muridae</taxon>
        <taxon>Murinae</taxon>
        <taxon>Rattus</taxon>
    </lineage>
</organism>
<feature type="region of interest" description="Disordered" evidence="15">
    <location>
        <begin position="439"/>
        <end position="459"/>
    </location>
</feature>
<evidence type="ECO:0000256" key="11">
    <source>
        <dbReference type="ARBA" id="ARBA00046119"/>
    </source>
</evidence>
<dbReference type="SUPFAM" id="SSF81321">
    <property type="entry name" value="Family A G protein-coupled receptor-like"/>
    <property type="match status" value="1"/>
</dbReference>
<feature type="transmembrane region" description="Helical" evidence="14">
    <location>
        <begin position="167"/>
        <end position="190"/>
    </location>
</feature>
<feature type="compositionally biased region" description="Low complexity" evidence="15">
    <location>
        <begin position="446"/>
        <end position="459"/>
    </location>
</feature>
<evidence type="ECO:0000256" key="5">
    <source>
        <dbReference type="ARBA" id="ARBA00023040"/>
    </source>
</evidence>
<comment type="function">
    <text evidence="14">Receptor for angiotensin II, a vasoconstricting peptide, which acts as a key regulator of blood pressure and sodium retention by the kidney. The activated receptor in turn couples to G-alpha proteins G(q) and thus activates phospholipase C and increases the cytosolic Ca(2+) concentrations, which in turn triggers cellular responses such as stimulation of protein kinase C.</text>
</comment>
<keyword evidence="2 14" id="KW-1003">Cell membrane</keyword>
<dbReference type="PRINTS" id="PR00241">
    <property type="entry name" value="ANGIOTENSINR"/>
</dbReference>
<keyword evidence="5 13" id="KW-0297">G-protein coupled receptor</keyword>
<dbReference type="PROSITE" id="PS50262">
    <property type="entry name" value="G_PROTEIN_RECEP_F1_2"/>
    <property type="match status" value="1"/>
</dbReference>
<feature type="transmembrane region" description="Helical" evidence="14">
    <location>
        <begin position="338"/>
        <end position="362"/>
    </location>
</feature>
<evidence type="ECO:0000256" key="10">
    <source>
        <dbReference type="ARBA" id="ARBA00023224"/>
    </source>
</evidence>
<dbReference type="GO" id="GO:0001596">
    <property type="term" value="F:angiotensin type I receptor activity"/>
    <property type="evidence" value="ECO:0007669"/>
    <property type="project" value="UniProtKB-UniRule"/>
</dbReference>
<dbReference type="PANTHER" id="PTHR10489">
    <property type="entry name" value="CELL ADHESION MOLECULE"/>
    <property type="match status" value="1"/>
</dbReference>
<dbReference type="SMART" id="SM01381">
    <property type="entry name" value="7TM_GPCR_Srsx"/>
    <property type="match status" value="1"/>
</dbReference>
<evidence type="ECO:0000256" key="3">
    <source>
        <dbReference type="ARBA" id="ARBA00022692"/>
    </source>
</evidence>
<keyword evidence="8 13" id="KW-0675">Receptor</keyword>
<evidence type="ECO:0000313" key="18">
    <source>
        <dbReference type="Proteomes" id="UP000234681"/>
    </source>
</evidence>
<gene>
    <name evidence="17" type="ORF">rCG_41589</name>
</gene>
<keyword evidence="4 14" id="KW-1133">Transmembrane helix</keyword>
<evidence type="ECO:0000256" key="4">
    <source>
        <dbReference type="ARBA" id="ARBA00022989"/>
    </source>
</evidence>
<dbReference type="GO" id="GO:0004945">
    <property type="term" value="F:angiotensin type II receptor activity"/>
    <property type="evidence" value="ECO:0007669"/>
    <property type="project" value="UniProtKB-UniRule"/>
</dbReference>
<dbReference type="PROSITE" id="PS00237">
    <property type="entry name" value="G_PROTEIN_RECEP_F1_1"/>
    <property type="match status" value="1"/>
</dbReference>
<dbReference type="Gene3D" id="1.20.1070.10">
    <property type="entry name" value="Rhodopsin 7-helix transmembrane proteins"/>
    <property type="match status" value="1"/>
</dbReference>
<dbReference type="FunFam" id="1.20.1070.10:FF:000088">
    <property type="entry name" value="Angiotensin II receptor type 1"/>
    <property type="match status" value="1"/>
</dbReference>
<evidence type="ECO:0000256" key="13">
    <source>
        <dbReference type="RuleBase" id="RU000688"/>
    </source>
</evidence>
<evidence type="ECO:0000256" key="12">
    <source>
        <dbReference type="ARBA" id="ARBA00046885"/>
    </source>
</evidence>
<reference evidence="18" key="1">
    <citation type="submission" date="2005-09" db="EMBL/GenBank/DDBJ databases">
        <authorList>
            <person name="Mural R.J."/>
            <person name="Li P.W."/>
            <person name="Adams M.D."/>
            <person name="Amanatides P.G."/>
            <person name="Baden-Tillson H."/>
            <person name="Barnstead M."/>
            <person name="Chin S.H."/>
            <person name="Dew I."/>
            <person name="Evans C.A."/>
            <person name="Ferriera S."/>
            <person name="Flanigan M."/>
            <person name="Fosler C."/>
            <person name="Glodek A."/>
            <person name="Gu Z."/>
            <person name="Holt R.A."/>
            <person name="Jennings D."/>
            <person name="Kraft C.L."/>
            <person name="Lu F."/>
            <person name="Nguyen T."/>
            <person name="Nusskern D.R."/>
            <person name="Pfannkoch C.M."/>
            <person name="Sitter C."/>
            <person name="Sutton G.G."/>
            <person name="Venter J.C."/>
            <person name="Wang Z."/>
            <person name="Woodage T."/>
            <person name="Zheng X.H."/>
            <person name="Zhong F."/>
        </authorList>
    </citation>
    <scope>NUCLEOTIDE SEQUENCE [LARGE SCALE GENOMIC DNA]</scope>
    <source>
        <strain>BN</strain>
        <strain evidence="18">Sprague-Dawley</strain>
    </source>
</reference>
<dbReference type="GO" id="GO:0002016">
    <property type="term" value="P:regulation of blood volume by renin-angiotensin"/>
    <property type="evidence" value="ECO:0007669"/>
    <property type="project" value="UniProtKB-ARBA"/>
</dbReference>
<accession>A6IHD6</accession>
<dbReference type="Pfam" id="PF00001">
    <property type="entry name" value="7tm_1"/>
    <property type="match status" value="1"/>
</dbReference>
<evidence type="ECO:0000256" key="15">
    <source>
        <dbReference type="SAM" id="MobiDB-lite"/>
    </source>
</evidence>
<dbReference type="PRINTS" id="PR00237">
    <property type="entry name" value="GPCRRHODOPSN"/>
</dbReference>
<keyword evidence="9" id="KW-0325">Glycoprotein</keyword>
<keyword evidence="10 13" id="KW-0807">Transducer</keyword>
<keyword evidence="6 14" id="KW-0472">Membrane</keyword>
<proteinExistence type="inferred from homology"/>
<evidence type="ECO:0000256" key="2">
    <source>
        <dbReference type="ARBA" id="ARBA00022475"/>
    </source>
</evidence>
<keyword evidence="7" id="KW-1015">Disulfide bond</keyword>
<dbReference type="GO" id="GO:0019229">
    <property type="term" value="P:regulation of vasoconstriction"/>
    <property type="evidence" value="ECO:0007669"/>
    <property type="project" value="UniProtKB-UniRule"/>
</dbReference>
<dbReference type="PRINTS" id="PR00635">
    <property type="entry name" value="ANGIOTENSN1R"/>
</dbReference>
<dbReference type="InterPro" id="IPR050119">
    <property type="entry name" value="CCR1-9-like"/>
</dbReference>
<keyword evidence="3 13" id="KW-0812">Transmembrane</keyword>
<feature type="transmembrane region" description="Helical" evidence="14">
    <location>
        <begin position="126"/>
        <end position="155"/>
    </location>
</feature>
<dbReference type="CDD" id="cd15192">
    <property type="entry name" value="7tmA_AT1R"/>
    <property type="match status" value="1"/>
</dbReference>
<dbReference type="InterPro" id="IPR017452">
    <property type="entry name" value="GPCR_Rhodpsn_7TM"/>
</dbReference>
<dbReference type="GO" id="GO:0005886">
    <property type="term" value="C:plasma membrane"/>
    <property type="evidence" value="ECO:0007669"/>
    <property type="project" value="UniProtKB-SubCell"/>
</dbReference>
<feature type="transmembrane region" description="Helical" evidence="14">
    <location>
        <begin position="243"/>
        <end position="266"/>
    </location>
</feature>
<dbReference type="GO" id="GO:0090190">
    <property type="term" value="P:positive regulation of branching involved in ureteric bud morphogenesis"/>
    <property type="evidence" value="ECO:0007669"/>
    <property type="project" value="UniProtKB-ARBA"/>
</dbReference>
<feature type="domain" description="G-protein coupled receptors family 1 profile" evidence="16">
    <location>
        <begin position="145"/>
        <end position="402"/>
    </location>
</feature>
<evidence type="ECO:0000256" key="8">
    <source>
        <dbReference type="ARBA" id="ARBA00023170"/>
    </source>
</evidence>
<protein>
    <recommendedName>
        <fullName evidence="14">Type-1 angiotensin II receptor</fullName>
    </recommendedName>
</protein>
<dbReference type="InterPro" id="IPR000248">
    <property type="entry name" value="ATII_rcpt"/>
</dbReference>
<evidence type="ECO:0000256" key="1">
    <source>
        <dbReference type="ARBA" id="ARBA00004651"/>
    </source>
</evidence>
<feature type="transmembrane region" description="Helical" evidence="14">
    <location>
        <begin position="210"/>
        <end position="231"/>
    </location>
</feature>
<feature type="transmembrane region" description="Helical" evidence="14">
    <location>
        <begin position="301"/>
        <end position="318"/>
    </location>
</feature>
<sequence>MSSGSLNTVDRACAMKDAISDPPEKTFFNANAEKLKIPFAAPQKEGPTERIIAAGSLDPRQQGVTETRPDTHSLSSASAVDGERPPGLKEAQSWALHTGDMTLNSSTEDGIKRIQDDCPKAGRHNYIFVMIPTLYSIIFVVGIFGNSLVVIVIYFYMKLKTVASVFLLNLALADLCFLLTLPLWAVYTAMEYRWPFGNHLCKIASASVSFNLYASVFLLTCLSIDRYLAIVHPMKSRLRRTMLVAKVTCIIIWLMAGLASLPAVIYRNVYFIENTNITVCAFHYESQNSTLPIGLGLTKNILGFVFPFLIILTSYTLIWKALKKAYKIQKNTPRNDDIFRIIMAIVLFFFFSWVPHQIFTFLDVLIQLGIIRDCEIADIVDTAMPITICIAYFNNCLNPLFYGFLGKKFKKYFLQLLKYIPPTAKSHAGLSTKMSTLSYRPSDNMSSSAKKSASFFEVE</sequence>
<comment type="function">
    <text evidence="11">Receptor for angiotensin II, a vasoconstricting peptide, which acts as a key regulator of blood pressure and sodium retention by the kidney. The activated receptor in turn couples to G-alpha proteins G(q) (GNAQ, GNA11, GNA14 or GNA15) and thus activates phospholipase C and increases the cytosolic Ca(2+) concentrations, which in turn triggers cellular responses such as stimulation of protein kinase C.</text>
</comment>
<evidence type="ECO:0000259" key="16">
    <source>
        <dbReference type="PROSITE" id="PS50262"/>
    </source>
</evidence>
<comment type="subcellular location">
    <subcellularLocation>
        <location evidence="1 14">Cell membrane</location>
        <topology evidence="1 14">Multi-pass membrane protein</topology>
    </subcellularLocation>
</comment>
<evidence type="ECO:0000256" key="9">
    <source>
        <dbReference type="ARBA" id="ARBA00023180"/>
    </source>
</evidence>
<dbReference type="PANTHER" id="PTHR10489:SF956">
    <property type="entry name" value="TYPE-1 ANGIOTENSIN II RECEPTOR A"/>
    <property type="match status" value="1"/>
</dbReference>
<comment type="subunit">
    <text evidence="12">Interacts with MAS1. Interacts with ARRB1. Interacts with FLNA (via filamin repeat 21); increases PKA-mediated phosphorylation of FLNA.</text>
</comment>
<feature type="transmembrane region" description="Helical" evidence="14">
    <location>
        <begin position="382"/>
        <end position="405"/>
    </location>
</feature>